<feature type="transmembrane region" description="Helical" evidence="9">
    <location>
        <begin position="212"/>
        <end position="237"/>
    </location>
</feature>
<dbReference type="InterPro" id="IPR003593">
    <property type="entry name" value="AAA+_ATPase"/>
</dbReference>
<comment type="caution">
    <text evidence="12">The sequence shown here is derived from an EMBL/GenBank/DDBJ whole genome shotgun (WGS) entry which is preliminary data.</text>
</comment>
<dbReference type="Proteomes" id="UP000559027">
    <property type="component" value="Unassembled WGS sequence"/>
</dbReference>
<keyword evidence="6" id="KW-0067">ATP-binding</keyword>
<feature type="transmembrane region" description="Helical" evidence="9">
    <location>
        <begin position="1010"/>
        <end position="1033"/>
    </location>
</feature>
<feature type="domain" description="ABC transporter" evidence="10">
    <location>
        <begin position="724"/>
        <end position="960"/>
    </location>
</feature>
<evidence type="ECO:0000256" key="8">
    <source>
        <dbReference type="ARBA" id="ARBA00023136"/>
    </source>
</evidence>
<feature type="transmembrane region" description="Helical" evidence="9">
    <location>
        <begin position="47"/>
        <end position="70"/>
    </location>
</feature>
<evidence type="ECO:0000256" key="7">
    <source>
        <dbReference type="ARBA" id="ARBA00022989"/>
    </source>
</evidence>
<feature type="transmembrane region" description="Helical" evidence="9">
    <location>
        <begin position="1249"/>
        <end position="1269"/>
    </location>
</feature>
<reference evidence="12 13" key="1">
    <citation type="journal article" date="2020" name="ISME J.">
        <title>Uncovering the hidden diversity of litter-decomposition mechanisms in mushroom-forming fungi.</title>
        <authorList>
            <person name="Floudas D."/>
            <person name="Bentzer J."/>
            <person name="Ahren D."/>
            <person name="Johansson T."/>
            <person name="Persson P."/>
            <person name="Tunlid A."/>
        </authorList>
    </citation>
    <scope>NUCLEOTIDE SEQUENCE [LARGE SCALE GENOMIC DNA]</scope>
    <source>
        <strain evidence="12 13">CBS 146.42</strain>
    </source>
</reference>
<feature type="transmembrane region" description="Helical" evidence="9">
    <location>
        <begin position="434"/>
        <end position="454"/>
    </location>
</feature>
<dbReference type="InterPro" id="IPR017871">
    <property type="entry name" value="ABC_transporter-like_CS"/>
</dbReference>
<evidence type="ECO:0000259" key="10">
    <source>
        <dbReference type="PROSITE" id="PS50893"/>
    </source>
</evidence>
<dbReference type="CDD" id="cd18596">
    <property type="entry name" value="ABC_6TM_VMR1_D1_like"/>
    <property type="match status" value="1"/>
</dbReference>
<dbReference type="InterPro" id="IPR011527">
    <property type="entry name" value="ABC1_TM_dom"/>
</dbReference>
<feature type="transmembrane region" description="Helical" evidence="9">
    <location>
        <begin position="281"/>
        <end position="300"/>
    </location>
</feature>
<dbReference type="EMBL" id="JAACJO010000003">
    <property type="protein sequence ID" value="KAF5360953.1"/>
    <property type="molecule type" value="Genomic_DNA"/>
</dbReference>
<evidence type="ECO:0000256" key="2">
    <source>
        <dbReference type="ARBA" id="ARBA00022448"/>
    </source>
</evidence>
<organism evidence="12 13">
    <name type="scientific">Leucocoprinus leucothites</name>
    <dbReference type="NCBI Taxonomy" id="201217"/>
    <lineage>
        <taxon>Eukaryota</taxon>
        <taxon>Fungi</taxon>
        <taxon>Dikarya</taxon>
        <taxon>Basidiomycota</taxon>
        <taxon>Agaricomycotina</taxon>
        <taxon>Agaricomycetes</taxon>
        <taxon>Agaricomycetidae</taxon>
        <taxon>Agaricales</taxon>
        <taxon>Agaricineae</taxon>
        <taxon>Agaricaceae</taxon>
        <taxon>Leucocoprinus</taxon>
    </lineage>
</organism>
<evidence type="ECO:0000313" key="13">
    <source>
        <dbReference type="Proteomes" id="UP000559027"/>
    </source>
</evidence>
<dbReference type="SMART" id="SM00382">
    <property type="entry name" value="AAA"/>
    <property type="match status" value="2"/>
</dbReference>
<dbReference type="PROSITE" id="PS00211">
    <property type="entry name" value="ABC_TRANSPORTER_1"/>
    <property type="match status" value="1"/>
</dbReference>
<keyword evidence="13" id="KW-1185">Reference proteome</keyword>
<keyword evidence="4" id="KW-0677">Repeat</keyword>
<dbReference type="InterPro" id="IPR027417">
    <property type="entry name" value="P-loop_NTPase"/>
</dbReference>
<evidence type="ECO:0000256" key="9">
    <source>
        <dbReference type="SAM" id="Phobius"/>
    </source>
</evidence>
<comment type="subcellular location">
    <subcellularLocation>
        <location evidence="1">Membrane</location>
        <topology evidence="1">Multi-pass membrane protein</topology>
    </subcellularLocation>
</comment>
<feature type="transmembrane region" description="Helical" evidence="9">
    <location>
        <begin position="623"/>
        <end position="642"/>
    </location>
</feature>
<proteinExistence type="predicted"/>
<keyword evidence="5" id="KW-0547">Nucleotide-binding</keyword>
<dbReference type="GO" id="GO:0140359">
    <property type="term" value="F:ABC-type transporter activity"/>
    <property type="evidence" value="ECO:0007669"/>
    <property type="project" value="InterPro"/>
</dbReference>
<dbReference type="PANTHER" id="PTHR24223:SF356">
    <property type="entry name" value="ATP-BINDING CASSETTE TRANSPORTER ABC4"/>
    <property type="match status" value="1"/>
</dbReference>
<dbReference type="SUPFAM" id="SSF52540">
    <property type="entry name" value="P-loop containing nucleoside triphosphate hydrolases"/>
    <property type="match status" value="2"/>
</dbReference>
<feature type="domain" description="ABC transporter" evidence="10">
    <location>
        <begin position="1341"/>
        <end position="1578"/>
    </location>
</feature>
<dbReference type="CDD" id="cd03244">
    <property type="entry name" value="ABCC_MRP_domain2"/>
    <property type="match status" value="1"/>
</dbReference>
<accession>A0A8H5LKZ5</accession>
<dbReference type="CDD" id="cd18604">
    <property type="entry name" value="ABC_6TM_VMR1_D2_like"/>
    <property type="match status" value="1"/>
</dbReference>
<feature type="transmembrane region" description="Helical" evidence="9">
    <location>
        <begin position="1155"/>
        <end position="1177"/>
    </location>
</feature>
<dbReference type="GO" id="GO:0016887">
    <property type="term" value="F:ATP hydrolysis activity"/>
    <property type="evidence" value="ECO:0007669"/>
    <property type="project" value="InterPro"/>
</dbReference>
<dbReference type="PROSITE" id="PS50929">
    <property type="entry name" value="ABC_TM1F"/>
    <property type="match status" value="2"/>
</dbReference>
<dbReference type="Pfam" id="PF00664">
    <property type="entry name" value="ABC_membrane"/>
    <property type="match status" value="2"/>
</dbReference>
<dbReference type="Gene3D" id="3.40.50.300">
    <property type="entry name" value="P-loop containing nucleotide triphosphate hydrolases"/>
    <property type="match status" value="2"/>
</dbReference>
<dbReference type="Gene3D" id="1.20.1560.10">
    <property type="entry name" value="ABC transporter type 1, transmembrane domain"/>
    <property type="match status" value="2"/>
</dbReference>
<dbReference type="GO" id="GO:0016020">
    <property type="term" value="C:membrane"/>
    <property type="evidence" value="ECO:0007669"/>
    <property type="project" value="UniProtKB-SubCell"/>
</dbReference>
<name>A0A8H5LKZ5_9AGAR</name>
<feature type="transmembrane region" description="Helical" evidence="9">
    <location>
        <begin position="99"/>
        <end position="121"/>
    </location>
</feature>
<dbReference type="CDD" id="cd03250">
    <property type="entry name" value="ABCC_MRP_domain1"/>
    <property type="match status" value="1"/>
</dbReference>
<evidence type="ECO:0000256" key="6">
    <source>
        <dbReference type="ARBA" id="ARBA00022840"/>
    </source>
</evidence>
<evidence type="ECO:0008006" key="14">
    <source>
        <dbReference type="Google" id="ProtNLM"/>
    </source>
</evidence>
<evidence type="ECO:0000256" key="4">
    <source>
        <dbReference type="ARBA" id="ARBA00022737"/>
    </source>
</evidence>
<feature type="transmembrane region" description="Helical" evidence="9">
    <location>
        <begin position="21"/>
        <end position="41"/>
    </location>
</feature>
<gene>
    <name evidence="12" type="ORF">D9756_005105</name>
</gene>
<dbReference type="OrthoDB" id="6500128at2759"/>
<keyword evidence="7 9" id="KW-1133">Transmembrane helix</keyword>
<dbReference type="FunFam" id="1.20.1560.10:FF:000013">
    <property type="entry name" value="ABC transporter C family member 2"/>
    <property type="match status" value="1"/>
</dbReference>
<feature type="transmembrane region" description="Helical" evidence="9">
    <location>
        <begin position="1063"/>
        <end position="1088"/>
    </location>
</feature>
<sequence>MLDPELQQWLIADAHRARMNGYLHFAALSLVIYDSLCLIPRELHAMIPLRLAVLIIWCCVTALQVALTVIKFVEHLYPKNQTFYSHIAHIRKHTPVIYVFYRDGNLFIFPVLVFGILQYISMTKASDLNSTSALALDWTVWTTVVYYLCVTRLILNLREANCRLTEPMASRQLTTLQFREVPVQDQADGSVNVVLDINSLCLEHKNILDARILEMMCGMTPFYLYALIIAFASTFSVQWRDTFSRHCFFLLFGALAANAYRNIWPLAKYAGVPADAGEGPFLWIKISLLVITAVVIPLFSPRRYVPVNPEEPAREINPEQTAPLVSFMFYTFLDPLLFLAARLPHLGHNRLFPLADYDYSRNTTKRAFPHLDVFQGAKKRHLFFGLMRTYRYEYSILTLTVLVQVAANFASPIGINMLLNYIETGGRNTTVKPWFWILWLLFGPMIISFGRQYYIFVATRMLVHTEGLLTQLIFEHSLRLRMKAETSDKPDGSANTSATLRHDNRRPKADNLVGKINNLVTTDMVNVIEARDFLFLMLYHPLQIILCVVFLYLVLGYSSFVGLATILAMAPIPTDSRVQAVTEACNVLRMLKLFGWESEMHERIAVRREEEVKWLWKRKFYDVIIAIVNFLIPAFTMLATYASHTLIWKEELSAAKVFSSMAVFTLLRRSLSASFQGLSLFVEGKVSLDRLTDFLQNTELLDFMQPPSEQAHNDAESRLPPEAVGFCDASFVWSRDRAMNSQAFTLRIDGELQFKQGGINLIIGPTGSGKTSLLMALLGEMHFLPTQPNSWYGLPREKGIAYAAQESWVQNDTIRDNIVFGATYDEERYKAVLHQCGLERDLELFEAGDMTEVGEKGLSLSGGQKARITLARAVYSSAQILLLDDILAALDVHTSAWIVEHCLSGDLVKGRTVLLVTHNIALTSHLADFIVSLGSNGTVLSQGTDMSAAISRNSKLISELEANEEVQGIEGEANENNKETPPLMDGPTKGKLIVAEEIQQGHVTWKSMKLFLSALGGSYPILFFCAYTLGLLIDDLGVMAQTYVLGYWGSQYTEGGPNEINPFFYLGVYCLILAGLIICFTLSNLLYLRGVVRACVTIHKQLVNAIFGTTFRWLDETPTSRIITRCTQDIRAVDGPISQWTLTLTDFTISMSTKLIVIVIFTPAFVVPALLVAVIGGKMANFYLKAQMSVKREMSNAKAPVLAHFGAAIAGLTSIRAYGAQDAFRQESLKRIDFYSRVARVSYNLNRWLAVRVDALGALFTSALATYLVYGSSANPENIGFTLNMAVDFCSMILWWVRIFNDLEVQANSLERIQGYLEIEQEPKPKEGGLPPASWPTSGHLRVENLTARYSKTGPNVLHGLTFEVQSGERVGVVGRTGSGKSSLMLSLLRCIVVDGDVYYDGINTKNVNLDALRSKITIIPQIPELISGTLRRNLDPFEQYDDAVLNAALRASGLFSLQSEDDDKRLTLDSQISSGGSNLSVGQRQILALARAMVRESKLLILDEATSAIDYKTDTIIQQSLRHELGKDVTIITVAHRLQTIMDADKILVLDAGNIVEYDSPAALLVKPSGTFRAMVDGSGDRDALYAMVHRANPR</sequence>
<dbReference type="InterPro" id="IPR036640">
    <property type="entry name" value="ABC1_TM_sf"/>
</dbReference>
<dbReference type="SUPFAM" id="SSF90123">
    <property type="entry name" value="ABC transporter transmembrane region"/>
    <property type="match status" value="2"/>
</dbReference>
<dbReference type="InterPro" id="IPR003439">
    <property type="entry name" value="ABC_transporter-like_ATP-bd"/>
</dbReference>
<dbReference type="PANTHER" id="PTHR24223">
    <property type="entry name" value="ATP-BINDING CASSETTE SUB-FAMILY C"/>
    <property type="match status" value="1"/>
</dbReference>
<feature type="domain" description="ABC transmembrane type-1" evidence="11">
    <location>
        <begin position="396"/>
        <end position="683"/>
    </location>
</feature>
<keyword evidence="3 9" id="KW-0812">Transmembrane</keyword>
<keyword evidence="8 9" id="KW-0472">Membrane</keyword>
<evidence type="ECO:0000259" key="11">
    <source>
        <dbReference type="PROSITE" id="PS50929"/>
    </source>
</evidence>
<dbReference type="PROSITE" id="PS50893">
    <property type="entry name" value="ABC_TRANSPORTER_2"/>
    <property type="match status" value="2"/>
</dbReference>
<dbReference type="InterPro" id="IPR050173">
    <property type="entry name" value="ABC_transporter_C-like"/>
</dbReference>
<feature type="transmembrane region" description="Helical" evidence="9">
    <location>
        <begin position="396"/>
        <end position="422"/>
    </location>
</feature>
<evidence type="ECO:0000256" key="1">
    <source>
        <dbReference type="ARBA" id="ARBA00004141"/>
    </source>
</evidence>
<dbReference type="FunFam" id="3.40.50.300:FF:000838">
    <property type="entry name" value="ABC multidrug transporter (Eurofung)"/>
    <property type="match status" value="1"/>
</dbReference>
<evidence type="ECO:0000313" key="12">
    <source>
        <dbReference type="EMBL" id="KAF5360953.1"/>
    </source>
</evidence>
<dbReference type="Pfam" id="PF00005">
    <property type="entry name" value="ABC_tran"/>
    <property type="match status" value="2"/>
</dbReference>
<feature type="domain" description="ABC transmembrane type-1" evidence="11">
    <location>
        <begin position="1028"/>
        <end position="1304"/>
    </location>
</feature>
<feature type="transmembrane region" description="Helical" evidence="9">
    <location>
        <begin position="133"/>
        <end position="155"/>
    </location>
</feature>
<dbReference type="GO" id="GO:0005524">
    <property type="term" value="F:ATP binding"/>
    <property type="evidence" value="ECO:0007669"/>
    <property type="project" value="UniProtKB-KW"/>
</dbReference>
<feature type="transmembrane region" description="Helical" evidence="9">
    <location>
        <begin position="544"/>
        <end position="570"/>
    </location>
</feature>
<protein>
    <recommendedName>
        <fullName evidence="14">P-loop containing nucleoside triphosphate hydrolase protein</fullName>
    </recommendedName>
</protein>
<keyword evidence="2" id="KW-0813">Transport</keyword>
<feature type="transmembrane region" description="Helical" evidence="9">
    <location>
        <begin position="1197"/>
        <end position="1218"/>
    </location>
</feature>
<evidence type="ECO:0000256" key="3">
    <source>
        <dbReference type="ARBA" id="ARBA00022692"/>
    </source>
</evidence>
<evidence type="ECO:0000256" key="5">
    <source>
        <dbReference type="ARBA" id="ARBA00022741"/>
    </source>
</evidence>